<dbReference type="OrthoDB" id="4738418at2"/>
<dbReference type="RefSeq" id="WP_045382736.1">
    <property type="nucleotide sequence ID" value="NZ_BBKA01000088.1"/>
</dbReference>
<proteinExistence type="predicted"/>
<organism evidence="1 2">
    <name type="scientific">Mycobacterium kyorinense</name>
    <dbReference type="NCBI Taxonomy" id="487514"/>
    <lineage>
        <taxon>Bacteria</taxon>
        <taxon>Bacillati</taxon>
        <taxon>Actinomycetota</taxon>
        <taxon>Actinomycetes</taxon>
        <taxon>Mycobacteriales</taxon>
        <taxon>Mycobacteriaceae</taxon>
        <taxon>Mycobacterium</taxon>
    </lineage>
</organism>
<dbReference type="AlphaFoldDB" id="A0A1X1Y1Y7"/>
<dbReference type="Proteomes" id="UP000193487">
    <property type="component" value="Unassembled WGS sequence"/>
</dbReference>
<comment type="caution">
    <text evidence="1">The sequence shown here is derived from an EMBL/GenBank/DDBJ whole genome shotgun (WGS) entry which is preliminary data.</text>
</comment>
<dbReference type="EMBL" id="LQPE01000090">
    <property type="protein sequence ID" value="ORW05105.1"/>
    <property type="molecule type" value="Genomic_DNA"/>
</dbReference>
<name>A0A1X1Y1Y7_9MYCO</name>
<sequence>MRETEAGSAQFAYARYRLLSRLLAAARAGTLDPGWRERLTVDVIHEREVGGGPEWMEFFEQVTGRSYVEEKAKDNDAEVLALHEIVSSPVAAWEPYVTNGDWRRALDAWYAAAIELRDYYEDAQLRHRKAIADRLRRTQLEELRSKLKAATDEFWAEHYAKQINKAEACLLKYVEPHSPSDELYSRILRDELAASYHAGLTAGGETNDWLGWYRTRAARWDIPGSPENSWYARIKEQVDTRIRQLIVEPQRLIDAMEQLPTYWTEKQPPGSARG</sequence>
<accession>A0A1X1Y1Y7</accession>
<gene>
    <name evidence="1" type="ORF">AWC14_01955</name>
</gene>
<keyword evidence="2" id="KW-1185">Reference proteome</keyword>
<evidence type="ECO:0000313" key="1">
    <source>
        <dbReference type="EMBL" id="ORW05105.1"/>
    </source>
</evidence>
<protein>
    <submittedName>
        <fullName evidence="1">Uncharacterized protein</fullName>
    </submittedName>
</protein>
<evidence type="ECO:0000313" key="2">
    <source>
        <dbReference type="Proteomes" id="UP000193487"/>
    </source>
</evidence>
<reference evidence="1 2" key="1">
    <citation type="submission" date="2016-01" db="EMBL/GenBank/DDBJ databases">
        <title>The new phylogeny of the genus Mycobacterium.</title>
        <authorList>
            <person name="Tarcisio F."/>
            <person name="Conor M."/>
            <person name="Antonella G."/>
            <person name="Elisabetta G."/>
            <person name="Giulia F.S."/>
            <person name="Sara T."/>
            <person name="Anna F."/>
            <person name="Clotilde B."/>
            <person name="Roberto B."/>
            <person name="Veronica D.S."/>
            <person name="Fabio R."/>
            <person name="Monica P."/>
            <person name="Olivier J."/>
            <person name="Enrico T."/>
            <person name="Nicola S."/>
        </authorList>
    </citation>
    <scope>NUCLEOTIDE SEQUENCE [LARGE SCALE GENOMIC DNA]</scope>
    <source>
        <strain evidence="1 2">DSM 45166</strain>
    </source>
</reference>